<dbReference type="InterPro" id="IPR017871">
    <property type="entry name" value="ABC_transporter-like_CS"/>
</dbReference>
<feature type="transmembrane region" description="Helical" evidence="6">
    <location>
        <begin position="458"/>
        <end position="481"/>
    </location>
</feature>
<dbReference type="Gene3D" id="3.40.50.300">
    <property type="entry name" value="P-loop containing nucleotide triphosphate hydrolases"/>
    <property type="match status" value="1"/>
</dbReference>
<evidence type="ECO:0000256" key="2">
    <source>
        <dbReference type="ARBA" id="ARBA00022448"/>
    </source>
</evidence>
<keyword evidence="5 6" id="KW-0472">Membrane</keyword>
<keyword evidence="4 6" id="KW-1133">Transmembrane helix</keyword>
<evidence type="ECO:0000259" key="7">
    <source>
        <dbReference type="PROSITE" id="PS50893"/>
    </source>
</evidence>
<dbReference type="InterPro" id="IPR003439">
    <property type="entry name" value="ABC_transporter-like_ATP-bd"/>
</dbReference>
<dbReference type="GO" id="GO:0140359">
    <property type="term" value="F:ABC-type transporter activity"/>
    <property type="evidence" value="ECO:0007669"/>
    <property type="project" value="InterPro"/>
</dbReference>
<accession>A0A9P7Y6R3</accession>
<dbReference type="InterPro" id="IPR050352">
    <property type="entry name" value="ABCG_transporters"/>
</dbReference>
<evidence type="ECO:0000313" key="9">
    <source>
        <dbReference type="Proteomes" id="UP000824998"/>
    </source>
</evidence>
<comment type="caution">
    <text evidence="8">The sequence shown here is derived from an EMBL/GenBank/DDBJ whole genome shotgun (WGS) entry which is preliminary data.</text>
</comment>
<dbReference type="AlphaFoldDB" id="A0A9P7Y6R3"/>
<evidence type="ECO:0000256" key="4">
    <source>
        <dbReference type="ARBA" id="ARBA00022989"/>
    </source>
</evidence>
<dbReference type="Proteomes" id="UP000824998">
    <property type="component" value="Unassembled WGS sequence"/>
</dbReference>
<evidence type="ECO:0000256" key="1">
    <source>
        <dbReference type="ARBA" id="ARBA00004141"/>
    </source>
</evidence>
<evidence type="ECO:0000256" key="5">
    <source>
        <dbReference type="ARBA" id="ARBA00023136"/>
    </source>
</evidence>
<dbReference type="GO" id="GO:0005524">
    <property type="term" value="F:ATP binding"/>
    <property type="evidence" value="ECO:0007669"/>
    <property type="project" value="InterPro"/>
</dbReference>
<feature type="non-terminal residue" evidence="8">
    <location>
        <position position="561"/>
    </location>
</feature>
<evidence type="ECO:0000256" key="3">
    <source>
        <dbReference type="ARBA" id="ARBA00022692"/>
    </source>
</evidence>
<keyword evidence="3 6" id="KW-0812">Transmembrane</keyword>
<comment type="subcellular location">
    <subcellularLocation>
        <location evidence="1">Membrane</location>
        <topology evidence="1">Multi-pass membrane protein</topology>
    </subcellularLocation>
</comment>
<dbReference type="OrthoDB" id="66620at2759"/>
<dbReference type="PROSITE" id="PS50893">
    <property type="entry name" value="ABC_TRANSPORTER_2"/>
    <property type="match status" value="1"/>
</dbReference>
<dbReference type="InterPro" id="IPR027417">
    <property type="entry name" value="P-loop_NTPase"/>
</dbReference>
<dbReference type="Pfam" id="PF01061">
    <property type="entry name" value="ABC2_membrane"/>
    <property type="match status" value="1"/>
</dbReference>
<feature type="transmembrane region" description="Helical" evidence="6">
    <location>
        <begin position="71"/>
        <end position="90"/>
    </location>
</feature>
<proteinExistence type="predicted"/>
<reference evidence="8" key="1">
    <citation type="journal article" date="2021" name="IMA Fungus">
        <title>Genomic characterization of three marine fungi, including Emericellopsis atlantica sp. nov. with signatures of a generalist lifestyle and marine biomass degradation.</title>
        <authorList>
            <person name="Hagestad O.C."/>
            <person name="Hou L."/>
            <person name="Andersen J.H."/>
            <person name="Hansen E.H."/>
            <person name="Altermark B."/>
            <person name="Li C."/>
            <person name="Kuhnert E."/>
            <person name="Cox R.J."/>
            <person name="Crous P.W."/>
            <person name="Spatafora J.W."/>
            <person name="Lail K."/>
            <person name="Amirebrahimi M."/>
            <person name="Lipzen A."/>
            <person name="Pangilinan J."/>
            <person name="Andreopoulos W."/>
            <person name="Hayes R.D."/>
            <person name="Ng V."/>
            <person name="Grigoriev I.V."/>
            <person name="Jackson S.A."/>
            <person name="Sutton T.D.S."/>
            <person name="Dobson A.D.W."/>
            <person name="Rama T."/>
        </authorList>
    </citation>
    <scope>NUCLEOTIDE SEQUENCE</scope>
    <source>
        <strain evidence="8">TRa018bII</strain>
    </source>
</reference>
<dbReference type="GO" id="GO:0016887">
    <property type="term" value="F:ATP hydrolysis activity"/>
    <property type="evidence" value="ECO:0007669"/>
    <property type="project" value="InterPro"/>
</dbReference>
<keyword evidence="9" id="KW-1185">Reference proteome</keyword>
<dbReference type="SUPFAM" id="SSF52540">
    <property type="entry name" value="P-loop containing nucleoside triphosphate hydrolases"/>
    <property type="match status" value="1"/>
</dbReference>
<dbReference type="PROSITE" id="PS00211">
    <property type="entry name" value="ABC_TRANSPORTER_1"/>
    <property type="match status" value="1"/>
</dbReference>
<organism evidence="8 9">
    <name type="scientific">Amylocarpus encephaloides</name>
    <dbReference type="NCBI Taxonomy" id="45428"/>
    <lineage>
        <taxon>Eukaryota</taxon>
        <taxon>Fungi</taxon>
        <taxon>Dikarya</taxon>
        <taxon>Ascomycota</taxon>
        <taxon>Pezizomycotina</taxon>
        <taxon>Leotiomycetes</taxon>
        <taxon>Helotiales</taxon>
        <taxon>Helotiales incertae sedis</taxon>
        <taxon>Amylocarpus</taxon>
    </lineage>
</organism>
<sequence>MARQKTNGDQAIDQQSADDDLKITVRRGSTRKGSRLRSNVLLVVSVAKDLTFRQNVVRCQGSFREFPLPNLGILIIIDFMLTAAVIFMKLRNFYISRLQKENPVNQKPATFYTQGLAAFRGARPFRVRENILHSARIRLPQSWSDNEIQNPVDILLNCLQLDHVKNSLVGSPGAPVISGGQRKRVSIGMELAAAPMALYLDDPTSGLDATAAASIMSTLKVPSRLGMTIVVVIHQPRPEIFESLDSLVLLGKGQMIYQEHYGLTFPPSSNPADIMDIIAGEGHHFKLADEADVSWLIEQWTMNHPSTALDKASTISASKINLLTSTIKQRGAPFYRQMWVCFQRSLLQQYRMKSSFFFEMGVGAISGFLIGLAQLSAKGDNFSGIFNDPYQTLSSSVSYPNVPQMSLLVGLAIGLTASAPGVKIFGEEKLVFWREAAAGHNRFSYYTGKVFSTIPRMILANFHFTTFFMLLTTPCISFAAAFACNLLYFYCIYGLASILSMLTSREDGPLLATMSSLIVGVLNRMSPTLHKVRSWHMQWLWRASPGTWLTEAYFTQNLSPL</sequence>
<dbReference type="PANTHER" id="PTHR48041">
    <property type="entry name" value="ABC TRANSPORTER G FAMILY MEMBER 28"/>
    <property type="match status" value="1"/>
</dbReference>
<name>A0A9P7Y6R3_9HELO</name>
<evidence type="ECO:0000313" key="8">
    <source>
        <dbReference type="EMBL" id="KAG9228324.1"/>
    </source>
</evidence>
<evidence type="ECO:0000256" key="6">
    <source>
        <dbReference type="SAM" id="Phobius"/>
    </source>
</evidence>
<feature type="domain" description="ABC transporter" evidence="7">
    <location>
        <begin position="25"/>
        <end position="277"/>
    </location>
</feature>
<dbReference type="InterPro" id="IPR013525">
    <property type="entry name" value="ABC2_TM"/>
</dbReference>
<protein>
    <recommendedName>
        <fullName evidence="7">ABC transporter domain-containing protein</fullName>
    </recommendedName>
</protein>
<dbReference type="PANTHER" id="PTHR48041:SF91">
    <property type="entry name" value="ABC TRANSPORTER G FAMILY MEMBER 28"/>
    <property type="match status" value="1"/>
</dbReference>
<gene>
    <name evidence="8" type="ORF">BJ875DRAFT_527461</name>
</gene>
<keyword evidence="2" id="KW-0813">Transport</keyword>
<dbReference type="EMBL" id="MU251977">
    <property type="protein sequence ID" value="KAG9228324.1"/>
    <property type="molecule type" value="Genomic_DNA"/>
</dbReference>
<dbReference type="GO" id="GO:0016020">
    <property type="term" value="C:membrane"/>
    <property type="evidence" value="ECO:0007669"/>
    <property type="project" value="UniProtKB-SubCell"/>
</dbReference>